<comment type="similarity">
    <text evidence="1">Belongs to the peptidase C13 family.</text>
</comment>
<dbReference type="Proteomes" id="UP001370490">
    <property type="component" value="Unassembled WGS sequence"/>
</dbReference>
<dbReference type="InterPro" id="IPR048501">
    <property type="entry name" value="Legum_prodom"/>
</dbReference>
<evidence type="ECO:0000256" key="7">
    <source>
        <dbReference type="ARBA" id="ARBA00023180"/>
    </source>
</evidence>
<evidence type="ECO:0000256" key="5">
    <source>
        <dbReference type="ARBA" id="ARBA00022807"/>
    </source>
</evidence>
<dbReference type="Pfam" id="PF01650">
    <property type="entry name" value="Peptidase_C13"/>
    <property type="match status" value="1"/>
</dbReference>
<proteinExistence type="inferred from homology"/>
<feature type="signal peptide" evidence="9">
    <location>
        <begin position="1"/>
        <end position="20"/>
    </location>
</feature>
<dbReference type="InterPro" id="IPR001096">
    <property type="entry name" value="Peptidase_C13"/>
</dbReference>
<evidence type="ECO:0000256" key="1">
    <source>
        <dbReference type="ARBA" id="ARBA00009941"/>
    </source>
</evidence>
<evidence type="ECO:0000313" key="11">
    <source>
        <dbReference type="EMBL" id="KAK6911205.1"/>
    </source>
</evidence>
<sequence length="453" mass="50298">MAPSIIRTLLFLLLSTSALGTLDPNRFNSAYARPKARPHNDEATGTRWAVLVAGSRYYDNYRHQADVCHAYQILKKGGLKDENIIVFMYDDIAYAKENPTPGVIINKPNGPNVYQGVPKDYTGDAVNVENFYAVILGNKAAVRGGSRKVVNSGPNDHIFIYYTDHGAPGVLEMPAGKELYADDFINVLKKKHSAGTYKSMVVYIEACEAGSIFDGLLPNNISIYATTASNPTESSYACYCDGDVCLGDLYSISWLEDSDIHDLRFETLQKQYSVVKKRTSSMSHVMQYGDLGMNKDVLYTYIGTNPDNDNKTDTSLESRSLSTRVISQRDTNLNHMMRKYQNAPEGSQMKLEAHNQLLNELSHRKHVDQSFENIGKQLFGSANGPTVMNTIRATGKPLVDDWECLKAFVNTYQDHCGPLKTYGLKYTRAMANMCNAGVKVEQMAMASAKACAK</sequence>
<evidence type="ECO:0000256" key="6">
    <source>
        <dbReference type="ARBA" id="ARBA00023157"/>
    </source>
</evidence>
<organism evidence="11 12">
    <name type="scientific">Dillenia turbinata</name>
    <dbReference type="NCBI Taxonomy" id="194707"/>
    <lineage>
        <taxon>Eukaryota</taxon>
        <taxon>Viridiplantae</taxon>
        <taxon>Streptophyta</taxon>
        <taxon>Embryophyta</taxon>
        <taxon>Tracheophyta</taxon>
        <taxon>Spermatophyta</taxon>
        <taxon>Magnoliopsida</taxon>
        <taxon>eudicotyledons</taxon>
        <taxon>Gunneridae</taxon>
        <taxon>Pentapetalae</taxon>
        <taxon>Dilleniales</taxon>
        <taxon>Dilleniaceae</taxon>
        <taxon>Dillenia</taxon>
    </lineage>
</organism>
<dbReference type="EMBL" id="JBAMMX010000028">
    <property type="protein sequence ID" value="KAK6911205.1"/>
    <property type="molecule type" value="Genomic_DNA"/>
</dbReference>
<keyword evidence="3 9" id="KW-0732">Signal</keyword>
<dbReference type="GO" id="GO:0005773">
    <property type="term" value="C:vacuole"/>
    <property type="evidence" value="ECO:0007669"/>
    <property type="project" value="GOC"/>
</dbReference>
<evidence type="ECO:0000313" key="12">
    <source>
        <dbReference type="Proteomes" id="UP001370490"/>
    </source>
</evidence>
<feature type="active site" evidence="8">
    <location>
        <position position="165"/>
    </location>
</feature>
<dbReference type="GO" id="GO:0004197">
    <property type="term" value="F:cysteine-type endopeptidase activity"/>
    <property type="evidence" value="ECO:0007669"/>
    <property type="project" value="InterPro"/>
</dbReference>
<dbReference type="GO" id="GO:0051603">
    <property type="term" value="P:proteolysis involved in protein catabolic process"/>
    <property type="evidence" value="ECO:0007669"/>
    <property type="project" value="InterPro"/>
</dbReference>
<dbReference type="Gene3D" id="3.40.50.1460">
    <property type="match status" value="1"/>
</dbReference>
<name>A0AAN8YSM6_9MAGN</name>
<keyword evidence="5" id="KW-0788">Thiol protease</keyword>
<dbReference type="CDD" id="cd21115">
    <property type="entry name" value="legumain_C"/>
    <property type="match status" value="1"/>
</dbReference>
<reference evidence="11 12" key="1">
    <citation type="submission" date="2023-12" db="EMBL/GenBank/DDBJ databases">
        <title>A high-quality genome assembly for Dillenia turbinata (Dilleniales).</title>
        <authorList>
            <person name="Chanderbali A."/>
        </authorList>
    </citation>
    <scope>NUCLEOTIDE SEQUENCE [LARGE SCALE GENOMIC DNA]</scope>
    <source>
        <strain evidence="11">LSX21</strain>
        <tissue evidence="11">Leaf</tissue>
    </source>
</reference>
<feature type="active site" description="Nucleophile" evidence="8">
    <location>
        <position position="207"/>
    </location>
</feature>
<dbReference type="Gene3D" id="1.10.132.130">
    <property type="match status" value="1"/>
</dbReference>
<dbReference type="AlphaFoldDB" id="A0AAN8YSM6"/>
<dbReference type="InterPro" id="IPR046427">
    <property type="entry name" value="Legumain_prodom_sf"/>
</dbReference>
<dbReference type="PIRSF" id="PIRSF500139">
    <property type="entry name" value="AE"/>
    <property type="match status" value="1"/>
</dbReference>
<keyword evidence="6" id="KW-1015">Disulfide bond</keyword>
<accession>A0AAN8YSM6</accession>
<dbReference type="PIRSF" id="PIRSF019663">
    <property type="entry name" value="Legumain"/>
    <property type="match status" value="1"/>
</dbReference>
<evidence type="ECO:0000256" key="3">
    <source>
        <dbReference type="ARBA" id="ARBA00022729"/>
    </source>
</evidence>
<dbReference type="GO" id="GO:0006624">
    <property type="term" value="P:vacuolar protein processing"/>
    <property type="evidence" value="ECO:0007669"/>
    <property type="project" value="TreeGrafter"/>
</dbReference>
<feature type="domain" description="Legumain prodomain" evidence="10">
    <location>
        <begin position="356"/>
        <end position="451"/>
    </location>
</feature>
<evidence type="ECO:0000256" key="4">
    <source>
        <dbReference type="ARBA" id="ARBA00022801"/>
    </source>
</evidence>
<evidence type="ECO:0000256" key="9">
    <source>
        <dbReference type="SAM" id="SignalP"/>
    </source>
</evidence>
<evidence type="ECO:0000259" key="10">
    <source>
        <dbReference type="Pfam" id="PF20985"/>
    </source>
</evidence>
<dbReference type="InterPro" id="IPR043577">
    <property type="entry name" value="AE"/>
</dbReference>
<evidence type="ECO:0000256" key="8">
    <source>
        <dbReference type="PIRSR" id="PIRSR019663-1"/>
    </source>
</evidence>
<dbReference type="PANTHER" id="PTHR12000:SF50">
    <property type="entry name" value="VACUOLAR-PROCESSING ENZYME GAMMA-ISOZYME"/>
    <property type="match status" value="1"/>
</dbReference>
<feature type="chain" id="PRO_5043042507" evidence="9">
    <location>
        <begin position="21"/>
        <end position="453"/>
    </location>
</feature>
<protein>
    <submittedName>
        <fullName evidence="11">Peptidase C13, legumain</fullName>
    </submittedName>
</protein>
<keyword evidence="2" id="KW-0645">Protease</keyword>
<evidence type="ECO:0000256" key="2">
    <source>
        <dbReference type="ARBA" id="ARBA00022670"/>
    </source>
</evidence>
<keyword evidence="4" id="KW-0378">Hydrolase</keyword>
<dbReference type="FunFam" id="3.40.50.1460:FF:000005">
    <property type="entry name" value="Vacuolar-processing enzyme beta-isozyme"/>
    <property type="match status" value="1"/>
</dbReference>
<dbReference type="FunFam" id="1.10.132.130:FF:000001">
    <property type="entry name" value="Vacuolar-processing enzyme beta-isozyme"/>
    <property type="match status" value="1"/>
</dbReference>
<dbReference type="Pfam" id="PF20985">
    <property type="entry name" value="Legum_prodom"/>
    <property type="match status" value="1"/>
</dbReference>
<dbReference type="PRINTS" id="PR00776">
    <property type="entry name" value="HEMOGLOBNASE"/>
</dbReference>
<dbReference type="PANTHER" id="PTHR12000">
    <property type="entry name" value="HEMOGLOBINASE FAMILY MEMBER"/>
    <property type="match status" value="1"/>
</dbReference>
<comment type="caution">
    <text evidence="11">The sequence shown here is derived from an EMBL/GenBank/DDBJ whole genome shotgun (WGS) entry which is preliminary data.</text>
</comment>
<keyword evidence="12" id="KW-1185">Reference proteome</keyword>
<keyword evidence="7" id="KW-0325">Glycoprotein</keyword>
<gene>
    <name evidence="11" type="ORF">RJ641_023298</name>
</gene>